<organism evidence="1 2">
    <name type="scientific">Diversispora epigaea</name>
    <dbReference type="NCBI Taxonomy" id="1348612"/>
    <lineage>
        <taxon>Eukaryota</taxon>
        <taxon>Fungi</taxon>
        <taxon>Fungi incertae sedis</taxon>
        <taxon>Mucoromycota</taxon>
        <taxon>Glomeromycotina</taxon>
        <taxon>Glomeromycetes</taxon>
        <taxon>Diversisporales</taxon>
        <taxon>Diversisporaceae</taxon>
        <taxon>Diversispora</taxon>
    </lineage>
</organism>
<protein>
    <submittedName>
        <fullName evidence="1">Uncharacterized protein</fullName>
    </submittedName>
</protein>
<reference evidence="1 2" key="1">
    <citation type="submission" date="2018-08" db="EMBL/GenBank/DDBJ databases">
        <title>Genome and evolution of the arbuscular mycorrhizal fungus Diversispora epigaea (formerly Glomus versiforme) and its bacterial endosymbionts.</title>
        <authorList>
            <person name="Sun X."/>
            <person name="Fei Z."/>
            <person name="Harrison M."/>
        </authorList>
    </citation>
    <scope>NUCLEOTIDE SEQUENCE [LARGE SCALE GENOMIC DNA]</scope>
    <source>
        <strain evidence="1 2">IT104</strain>
    </source>
</reference>
<dbReference type="OrthoDB" id="2415303at2759"/>
<evidence type="ECO:0000313" key="2">
    <source>
        <dbReference type="Proteomes" id="UP000266861"/>
    </source>
</evidence>
<keyword evidence="2" id="KW-1185">Reference proteome</keyword>
<sequence>MFINYLLERKCQVICCGDNAQPPPFFEEIPHEWLKKHANYYEEKYLEKEWTPSDRILSAHRLSQRIASQKCLELHRTKYPDTPIPLIYRPRDGCKQNCLIPIPGLSEKQELVKNDIIYLSLNMLPETFIADILKEEKNIDWDLAWDNLIYLTIDRIEYLNQLIQIKGPSLPLEIVEARNKKAIKQFLRVFISEKFVGYINQDKKKGCKFNLSVDYVLKLKDSQKDKCELYLIEMK</sequence>
<dbReference type="EMBL" id="PQFF01000298">
    <property type="protein sequence ID" value="RHZ64216.1"/>
    <property type="molecule type" value="Genomic_DNA"/>
</dbReference>
<name>A0A397HRK1_9GLOM</name>
<comment type="caution">
    <text evidence="1">The sequence shown here is derived from an EMBL/GenBank/DDBJ whole genome shotgun (WGS) entry which is preliminary data.</text>
</comment>
<accession>A0A397HRK1</accession>
<dbReference type="AlphaFoldDB" id="A0A397HRK1"/>
<proteinExistence type="predicted"/>
<evidence type="ECO:0000313" key="1">
    <source>
        <dbReference type="EMBL" id="RHZ64216.1"/>
    </source>
</evidence>
<dbReference type="Proteomes" id="UP000266861">
    <property type="component" value="Unassembled WGS sequence"/>
</dbReference>
<gene>
    <name evidence="1" type="ORF">Glove_326g95</name>
</gene>